<name>A0A8S3Z9B7_9EUPU</name>
<dbReference type="EMBL" id="CAJHNH020002164">
    <property type="protein sequence ID" value="CAG5125779.1"/>
    <property type="molecule type" value="Genomic_DNA"/>
</dbReference>
<proteinExistence type="predicted"/>
<evidence type="ECO:0000313" key="2">
    <source>
        <dbReference type="Proteomes" id="UP000678393"/>
    </source>
</evidence>
<evidence type="ECO:0000313" key="1">
    <source>
        <dbReference type="EMBL" id="CAG5125779.1"/>
    </source>
</evidence>
<sequence>WWLRMEMKGSNGGFEEGKNIQSKLSCKRRRTAKTIFKKIYSRRIARTRQRLWWIYPNMV</sequence>
<feature type="non-terminal residue" evidence="1">
    <location>
        <position position="1"/>
    </location>
</feature>
<reference evidence="1" key="1">
    <citation type="submission" date="2021-04" db="EMBL/GenBank/DDBJ databases">
        <authorList>
            <consortium name="Molecular Ecology Group"/>
        </authorList>
    </citation>
    <scope>NUCLEOTIDE SEQUENCE</scope>
</reference>
<accession>A0A8S3Z9B7</accession>
<dbReference type="Proteomes" id="UP000678393">
    <property type="component" value="Unassembled WGS sequence"/>
</dbReference>
<dbReference type="AlphaFoldDB" id="A0A8S3Z9B7"/>
<comment type="caution">
    <text evidence="1">The sequence shown here is derived from an EMBL/GenBank/DDBJ whole genome shotgun (WGS) entry which is preliminary data.</text>
</comment>
<gene>
    <name evidence="1" type="ORF">CUNI_LOCUS11337</name>
</gene>
<organism evidence="1 2">
    <name type="scientific">Candidula unifasciata</name>
    <dbReference type="NCBI Taxonomy" id="100452"/>
    <lineage>
        <taxon>Eukaryota</taxon>
        <taxon>Metazoa</taxon>
        <taxon>Spiralia</taxon>
        <taxon>Lophotrochozoa</taxon>
        <taxon>Mollusca</taxon>
        <taxon>Gastropoda</taxon>
        <taxon>Heterobranchia</taxon>
        <taxon>Euthyneura</taxon>
        <taxon>Panpulmonata</taxon>
        <taxon>Eupulmonata</taxon>
        <taxon>Stylommatophora</taxon>
        <taxon>Helicina</taxon>
        <taxon>Helicoidea</taxon>
        <taxon>Geomitridae</taxon>
        <taxon>Candidula</taxon>
    </lineage>
</organism>
<keyword evidence="2" id="KW-1185">Reference proteome</keyword>
<protein>
    <submittedName>
        <fullName evidence="1">Uncharacterized protein</fullName>
    </submittedName>
</protein>